<dbReference type="EMBL" id="JAFIMR010000021">
    <property type="protein sequence ID" value="KAI1865703.1"/>
    <property type="molecule type" value="Genomic_DNA"/>
</dbReference>
<sequence length="285" mass="31601">MAMLPAVVGDTHGISLPSRYTIRPIDRSVAAWAKALSIEGFMLRPSIWQPLVPKPRTANALRAFTALEGHFAHSINSGLCFGIFDREYEFRRAKSTSQGGDLYWHELDPDHDDFEIIGEKQMIDAMDFPLVCVALSVDAFDRKPDDASRALYECMPLVKALGTYLARLDKRPASSRQPDARGEVMIRSGCVTKLGYEGRGLMTALNHFVMLEAKARGYGAVTAGIGSPTVYRSWMNAPVGCLSSVIAYFDIWGIELEDEEGSLVRPYADSGVSREGWLIWCDLRS</sequence>
<accession>A0A9Q0AKJ1</accession>
<gene>
    <name evidence="1" type="ORF">JX265_008026</name>
</gene>
<reference evidence="1" key="1">
    <citation type="submission" date="2021-03" db="EMBL/GenBank/DDBJ databases">
        <title>Revisited historic fungal species revealed as producer of novel bioactive compounds through whole genome sequencing and comparative genomics.</title>
        <authorList>
            <person name="Vignolle G.A."/>
            <person name="Hochenegger N."/>
            <person name="Mach R.L."/>
            <person name="Mach-Aigner A.R."/>
            <person name="Javad Rahimi M."/>
            <person name="Salim K.A."/>
            <person name="Chan C.M."/>
            <person name="Lim L.B.L."/>
            <person name="Cai F."/>
            <person name="Druzhinina I.S."/>
            <person name="U'Ren J.M."/>
            <person name="Derntl C."/>
        </authorList>
    </citation>
    <scope>NUCLEOTIDE SEQUENCE</scope>
    <source>
        <strain evidence="1">TUCIM 5799</strain>
    </source>
</reference>
<dbReference type="AlphaFoldDB" id="A0A9Q0AKJ1"/>
<comment type="caution">
    <text evidence="1">The sequence shown here is derived from an EMBL/GenBank/DDBJ whole genome shotgun (WGS) entry which is preliminary data.</text>
</comment>
<evidence type="ECO:0000313" key="2">
    <source>
        <dbReference type="Proteomes" id="UP000829685"/>
    </source>
</evidence>
<organism evidence="1 2">
    <name type="scientific">Neoarthrinium moseri</name>
    <dbReference type="NCBI Taxonomy" id="1658444"/>
    <lineage>
        <taxon>Eukaryota</taxon>
        <taxon>Fungi</taxon>
        <taxon>Dikarya</taxon>
        <taxon>Ascomycota</taxon>
        <taxon>Pezizomycotina</taxon>
        <taxon>Sordariomycetes</taxon>
        <taxon>Xylariomycetidae</taxon>
        <taxon>Amphisphaeriales</taxon>
        <taxon>Apiosporaceae</taxon>
        <taxon>Neoarthrinium</taxon>
    </lineage>
</organism>
<name>A0A9Q0AKJ1_9PEZI</name>
<keyword evidence="2" id="KW-1185">Reference proteome</keyword>
<proteinExistence type="predicted"/>
<dbReference type="Proteomes" id="UP000829685">
    <property type="component" value="Unassembled WGS sequence"/>
</dbReference>
<evidence type="ECO:0000313" key="1">
    <source>
        <dbReference type="EMBL" id="KAI1865703.1"/>
    </source>
</evidence>
<protein>
    <submittedName>
        <fullName evidence="1">Uncharacterized protein</fullName>
    </submittedName>
</protein>